<reference evidence="2" key="1">
    <citation type="journal article" date="2015" name="PLoS Genet.">
        <title>The dynamic genome and transcriptome of the human fungal pathogen Blastomyces and close relative Emmonsia.</title>
        <authorList>
            <person name="Munoz J.F."/>
            <person name="Gauthier G.M."/>
            <person name="Desjardins C.A."/>
            <person name="Gallo J.E."/>
            <person name="Holder J."/>
            <person name="Sullivan T.D."/>
            <person name="Marty A.J."/>
            <person name="Carmen J.C."/>
            <person name="Chen Z."/>
            <person name="Ding L."/>
            <person name="Gujja S."/>
            <person name="Magrini V."/>
            <person name="Misas E."/>
            <person name="Mitreva M."/>
            <person name="Priest M."/>
            <person name="Saif S."/>
            <person name="Whiston E.A."/>
            <person name="Young S."/>
            <person name="Zeng Q."/>
            <person name="Goldman W.E."/>
            <person name="Mardis E.R."/>
            <person name="Taylor J.W."/>
            <person name="McEwen J.G."/>
            <person name="Clay O.K."/>
            <person name="Klein B.S."/>
            <person name="Cuomo C.A."/>
        </authorList>
    </citation>
    <scope>NUCLEOTIDE SEQUENCE [LARGE SCALE GENOMIC DNA]</scope>
    <source>
        <strain evidence="2">UAMH 139</strain>
    </source>
</reference>
<feature type="non-terminal residue" evidence="1">
    <location>
        <position position="1"/>
    </location>
</feature>
<name>A0A0H1BIS1_9EURO</name>
<dbReference type="EMBL" id="LDEV01001796">
    <property type="protein sequence ID" value="KLJ11008.1"/>
    <property type="molecule type" value="Genomic_DNA"/>
</dbReference>
<protein>
    <submittedName>
        <fullName evidence="1">Uncharacterized protein</fullName>
    </submittedName>
</protein>
<gene>
    <name evidence="1" type="ORF">EMPG_13706</name>
</gene>
<accession>A0A0H1BIS1</accession>
<sequence length="65" mass="7520">ENPSARHSYLIAVLAARRSVNDFYFFQITGEWLRVDRLALRISRCYVANLGISYVKRDPSQKESA</sequence>
<comment type="caution">
    <text evidence="1">The sequence shown here is derived from an EMBL/GenBank/DDBJ whole genome shotgun (WGS) entry which is preliminary data.</text>
</comment>
<dbReference type="Proteomes" id="UP000053573">
    <property type="component" value="Unassembled WGS sequence"/>
</dbReference>
<proteinExistence type="predicted"/>
<keyword evidence="2" id="KW-1185">Reference proteome</keyword>
<evidence type="ECO:0000313" key="2">
    <source>
        <dbReference type="Proteomes" id="UP000053573"/>
    </source>
</evidence>
<evidence type="ECO:0000313" key="1">
    <source>
        <dbReference type="EMBL" id="KLJ11008.1"/>
    </source>
</evidence>
<organism evidence="1 2">
    <name type="scientific">Blastomyces silverae</name>
    <dbReference type="NCBI Taxonomy" id="2060906"/>
    <lineage>
        <taxon>Eukaryota</taxon>
        <taxon>Fungi</taxon>
        <taxon>Dikarya</taxon>
        <taxon>Ascomycota</taxon>
        <taxon>Pezizomycotina</taxon>
        <taxon>Eurotiomycetes</taxon>
        <taxon>Eurotiomycetidae</taxon>
        <taxon>Onygenales</taxon>
        <taxon>Ajellomycetaceae</taxon>
        <taxon>Blastomyces</taxon>
    </lineage>
</organism>
<dbReference type="AlphaFoldDB" id="A0A0H1BIS1"/>